<evidence type="ECO:0000313" key="2">
    <source>
        <dbReference type="Proteomes" id="UP001597546"/>
    </source>
</evidence>
<protein>
    <submittedName>
        <fullName evidence="1">Two-component regulator propeller domain-containing protein</fullName>
    </submittedName>
</protein>
<dbReference type="SUPFAM" id="SSF63829">
    <property type="entry name" value="Calcium-dependent phosphotriesterase"/>
    <property type="match status" value="1"/>
</dbReference>
<reference evidence="2" key="1">
    <citation type="journal article" date="2019" name="Int. J. Syst. Evol. Microbiol.">
        <title>The Global Catalogue of Microorganisms (GCM) 10K type strain sequencing project: providing services to taxonomists for standard genome sequencing and annotation.</title>
        <authorList>
            <consortium name="The Broad Institute Genomics Platform"/>
            <consortium name="The Broad Institute Genome Sequencing Center for Infectious Disease"/>
            <person name="Wu L."/>
            <person name="Ma J."/>
        </authorList>
    </citation>
    <scope>NUCLEOTIDE SEQUENCE [LARGE SCALE GENOMIC DNA]</scope>
    <source>
        <strain evidence="2">KCTC 42456</strain>
    </source>
</reference>
<dbReference type="Pfam" id="PF07494">
    <property type="entry name" value="Reg_prop"/>
    <property type="match status" value="4"/>
</dbReference>
<evidence type="ECO:0000313" key="1">
    <source>
        <dbReference type="EMBL" id="MFD2732140.1"/>
    </source>
</evidence>
<keyword evidence="2" id="KW-1185">Reference proteome</keyword>
<dbReference type="RefSeq" id="WP_379044410.1">
    <property type="nucleotide sequence ID" value="NZ_JBHSKW010000041.1"/>
</dbReference>
<dbReference type="InterPro" id="IPR015943">
    <property type="entry name" value="WD40/YVTN_repeat-like_dom_sf"/>
</dbReference>
<organism evidence="1 2">
    <name type="scientific">Pedobacter alpinus</name>
    <dbReference type="NCBI Taxonomy" id="1590643"/>
    <lineage>
        <taxon>Bacteria</taxon>
        <taxon>Pseudomonadati</taxon>
        <taxon>Bacteroidota</taxon>
        <taxon>Sphingobacteriia</taxon>
        <taxon>Sphingobacteriales</taxon>
        <taxon>Sphingobacteriaceae</taxon>
        <taxon>Pedobacter</taxon>
    </lineage>
</organism>
<dbReference type="Gene3D" id="2.130.10.10">
    <property type="entry name" value="YVTN repeat-like/Quinoprotein amine dehydrogenase"/>
    <property type="match status" value="2"/>
</dbReference>
<comment type="caution">
    <text evidence="1">The sequence shown here is derived from an EMBL/GenBank/DDBJ whole genome shotgun (WGS) entry which is preliminary data.</text>
</comment>
<name>A0ABW5TUF3_9SPHI</name>
<proteinExistence type="predicted"/>
<dbReference type="Proteomes" id="UP001597546">
    <property type="component" value="Unassembled WGS sequence"/>
</dbReference>
<dbReference type="PROSITE" id="PS51257">
    <property type="entry name" value="PROKAR_LIPOPROTEIN"/>
    <property type="match status" value="1"/>
</dbReference>
<dbReference type="EMBL" id="JBHULV010000033">
    <property type="protein sequence ID" value="MFD2732140.1"/>
    <property type="molecule type" value="Genomic_DNA"/>
</dbReference>
<accession>A0ABW5TUF3</accession>
<dbReference type="InterPro" id="IPR011110">
    <property type="entry name" value="Reg_prop"/>
</dbReference>
<sequence>MKVKLDSQNIFILCCTFLITVAISCNNQSQSNKENKTVQAKNNIQSVESGTDAIRLKYTTGVRSILEDSKGNIWFGSYNEGVGLLHNGELRYFTTENGLSNNQVRSIYEDKNGIIWFECGIGLSKYDGKEMTISKDRDYKAKNEWKFNDSDLWFKGDETVGINKLEGNPGVYQYDGKNLYYRTFPIKPKLGEEGGYSISTPFVKSKNGIVWFGTYGALIGYNGSNFKIMDNEYLGLNEQTGFLHIRSIMEDSKGNLWIGNNGIGVLKYDGEKVINFTDQQKLKKDDTKGNSLEQVFSIGEDASGNIWFGTVYSSGVWRYDGNSVKNFTKKDGLPCEQIWTIHKSKQGELWFGGKEPSGVYRFNGNSFERRF</sequence>
<gene>
    <name evidence="1" type="ORF">ACFSSE_10545</name>
</gene>